<dbReference type="SUPFAM" id="SSF51735">
    <property type="entry name" value="NAD(P)-binding Rossmann-fold domains"/>
    <property type="match status" value="1"/>
</dbReference>
<evidence type="ECO:0000313" key="3">
    <source>
        <dbReference type="Proteomes" id="UP000650081"/>
    </source>
</evidence>
<keyword evidence="3" id="KW-1185">Reference proteome</keyword>
<dbReference type="InterPro" id="IPR036291">
    <property type="entry name" value="NAD(P)-bd_dom_sf"/>
</dbReference>
<evidence type="ECO:0000313" key="2">
    <source>
        <dbReference type="EMBL" id="MBC6993609.1"/>
    </source>
</evidence>
<dbReference type="PANTHER" id="PTHR43157:SF31">
    <property type="entry name" value="PHOSPHATIDYLINOSITOL-GLYCAN BIOSYNTHESIS CLASS F PROTEIN"/>
    <property type="match status" value="1"/>
</dbReference>
<dbReference type="Pfam" id="PF00106">
    <property type="entry name" value="adh_short"/>
    <property type="match status" value="1"/>
</dbReference>
<dbReference type="GO" id="GO:0016491">
    <property type="term" value="F:oxidoreductase activity"/>
    <property type="evidence" value="ECO:0007669"/>
    <property type="project" value="UniProtKB-KW"/>
</dbReference>
<dbReference type="EMBL" id="JACSIT010000068">
    <property type="protein sequence ID" value="MBC6993609.1"/>
    <property type="molecule type" value="Genomic_DNA"/>
</dbReference>
<dbReference type="RefSeq" id="WP_187465720.1">
    <property type="nucleotide sequence ID" value="NZ_JACSIT010000068.1"/>
</dbReference>
<organism evidence="2 3">
    <name type="scientific">Neolewinella lacunae</name>
    <dbReference type="NCBI Taxonomy" id="1517758"/>
    <lineage>
        <taxon>Bacteria</taxon>
        <taxon>Pseudomonadati</taxon>
        <taxon>Bacteroidota</taxon>
        <taxon>Saprospiria</taxon>
        <taxon>Saprospirales</taxon>
        <taxon>Lewinellaceae</taxon>
        <taxon>Neolewinella</taxon>
    </lineage>
</organism>
<accession>A0A923T7I2</accession>
<dbReference type="PRINTS" id="PR00081">
    <property type="entry name" value="GDHRDH"/>
</dbReference>
<protein>
    <submittedName>
        <fullName evidence="2">SDR family NAD(P)-dependent oxidoreductase</fullName>
    </submittedName>
</protein>
<proteinExistence type="predicted"/>
<gene>
    <name evidence="2" type="ORF">H9S92_05530</name>
</gene>
<sequence>MSKTVLITGATAGIGFATAQDLAARGYTVLLHGRNRAKTEAARDQILAEQPSAQVKIVMADLGQLAEVARLAEEVRTLAPTLDVLINNAGVWNSQQELTAEGVEKTFAVNHLAYFLLSHLLLPALRRSADGRIVCVASDSHKQIKGMFFDNINLDGNYHGLRSYAQSKLANVLFCYEYERRRKSQDPAIFAVQPGLVQTDIGLKGNTWLHSLAWKVRRRMSGNKTPAQGAATSIYLATEPGLAEQSGLYWDNCQPKKSFSSSYDRDEARILWEMSEEMTGIGNYFQP</sequence>
<comment type="caution">
    <text evidence="2">The sequence shown here is derived from an EMBL/GenBank/DDBJ whole genome shotgun (WGS) entry which is preliminary data.</text>
</comment>
<dbReference type="PANTHER" id="PTHR43157">
    <property type="entry name" value="PHOSPHATIDYLINOSITOL-GLYCAN BIOSYNTHESIS CLASS F PROTEIN-RELATED"/>
    <property type="match status" value="1"/>
</dbReference>
<name>A0A923T7I2_9BACT</name>
<reference evidence="2" key="1">
    <citation type="submission" date="2020-08" db="EMBL/GenBank/DDBJ databases">
        <title>Lewinella bacteria from marine environments.</title>
        <authorList>
            <person name="Zhong Y."/>
        </authorList>
    </citation>
    <scope>NUCLEOTIDE SEQUENCE</scope>
    <source>
        <strain evidence="2">KCTC 42187</strain>
    </source>
</reference>
<keyword evidence="1" id="KW-0560">Oxidoreductase</keyword>
<evidence type="ECO:0000256" key="1">
    <source>
        <dbReference type="ARBA" id="ARBA00023002"/>
    </source>
</evidence>
<dbReference type="AlphaFoldDB" id="A0A923T7I2"/>
<dbReference type="Proteomes" id="UP000650081">
    <property type="component" value="Unassembled WGS sequence"/>
</dbReference>
<dbReference type="Gene3D" id="3.40.50.720">
    <property type="entry name" value="NAD(P)-binding Rossmann-like Domain"/>
    <property type="match status" value="1"/>
</dbReference>
<dbReference type="InterPro" id="IPR002347">
    <property type="entry name" value="SDR_fam"/>
</dbReference>